<evidence type="ECO:0000256" key="3">
    <source>
        <dbReference type="ARBA" id="ARBA00011245"/>
    </source>
</evidence>
<feature type="binding site" evidence="15">
    <location>
        <position position="115"/>
    </location>
    <ligand>
        <name>DNA</name>
        <dbReference type="ChEBI" id="CHEBI:16991"/>
    </ligand>
</feature>
<dbReference type="Pfam" id="PF06831">
    <property type="entry name" value="H2TH"/>
    <property type="match status" value="1"/>
</dbReference>
<feature type="active site" description="Proton donor; for beta-elimination activity" evidence="15">
    <location>
        <position position="58"/>
    </location>
</feature>
<dbReference type="PANTHER" id="PTHR22993:SF9">
    <property type="entry name" value="FORMAMIDOPYRIMIDINE-DNA GLYCOSYLASE"/>
    <property type="match status" value="1"/>
</dbReference>
<dbReference type="InterPro" id="IPR010979">
    <property type="entry name" value="Ribosomal_uS13-like_H2TH"/>
</dbReference>
<dbReference type="Gene3D" id="3.20.190.10">
    <property type="entry name" value="MutM-like, N-terminal"/>
    <property type="match status" value="1"/>
</dbReference>
<feature type="domain" description="FPG-type" evidence="16">
    <location>
        <begin position="242"/>
        <end position="276"/>
    </location>
</feature>
<dbReference type="PROSITE" id="PS51066">
    <property type="entry name" value="ZF_FPG_2"/>
    <property type="match status" value="1"/>
</dbReference>
<evidence type="ECO:0000256" key="6">
    <source>
        <dbReference type="ARBA" id="ARBA00022771"/>
    </source>
</evidence>
<dbReference type="InterPro" id="IPR035937">
    <property type="entry name" value="FPG_N"/>
</dbReference>
<feature type="domain" description="Formamidopyrimidine-DNA glycosylase catalytic" evidence="17">
    <location>
        <begin position="2"/>
        <end position="118"/>
    </location>
</feature>
<comment type="catalytic activity">
    <reaction evidence="14 15">
        <text>2'-deoxyribonucleotide-(2'-deoxyribose 5'-phosphate)-2'-deoxyribonucleotide-DNA = a 3'-end 2'-deoxyribonucleotide-(2,3-dehydro-2,3-deoxyribose 5'-phosphate)-DNA + a 5'-end 5'-phospho-2'-deoxyribonucleoside-DNA + H(+)</text>
        <dbReference type="Rhea" id="RHEA:66592"/>
        <dbReference type="Rhea" id="RHEA-COMP:13180"/>
        <dbReference type="Rhea" id="RHEA-COMP:16897"/>
        <dbReference type="Rhea" id="RHEA-COMP:17067"/>
        <dbReference type="ChEBI" id="CHEBI:15378"/>
        <dbReference type="ChEBI" id="CHEBI:136412"/>
        <dbReference type="ChEBI" id="CHEBI:157695"/>
        <dbReference type="ChEBI" id="CHEBI:167181"/>
        <dbReference type="EC" id="4.2.99.18"/>
    </reaction>
</comment>
<keyword evidence="5 15" id="KW-0227">DNA damage</keyword>
<evidence type="ECO:0000313" key="19">
    <source>
        <dbReference type="Proteomes" id="UP000199040"/>
    </source>
</evidence>
<evidence type="ECO:0000256" key="13">
    <source>
        <dbReference type="ARBA" id="ARBA00023295"/>
    </source>
</evidence>
<dbReference type="InterPro" id="IPR015887">
    <property type="entry name" value="DNA_glyclase_Znf_dom_DNA_BS"/>
</dbReference>
<dbReference type="FunFam" id="3.20.190.10:FF:000001">
    <property type="entry name" value="Formamidopyrimidine-DNA glycosylase"/>
    <property type="match status" value="1"/>
</dbReference>
<feature type="binding site" evidence="15">
    <location>
        <position position="157"/>
    </location>
    <ligand>
        <name>DNA</name>
        <dbReference type="ChEBI" id="CHEBI:16991"/>
    </ligand>
</feature>
<dbReference type="CDD" id="cd08966">
    <property type="entry name" value="EcFpg-like_N"/>
    <property type="match status" value="1"/>
</dbReference>
<proteinExistence type="inferred from homology"/>
<feature type="active site" description="Proton donor; for delta-elimination activity" evidence="15">
    <location>
        <position position="266"/>
    </location>
</feature>
<evidence type="ECO:0000259" key="17">
    <source>
        <dbReference type="PROSITE" id="PS51068"/>
    </source>
</evidence>
<dbReference type="AlphaFoldDB" id="A0A1I3EBW3"/>
<name>A0A1I3EBW3_9GAMM</name>
<keyword evidence="7 15" id="KW-0378">Hydrolase</keyword>
<dbReference type="InterPro" id="IPR020629">
    <property type="entry name" value="FPG_Glyclase"/>
</dbReference>
<evidence type="ECO:0000256" key="7">
    <source>
        <dbReference type="ARBA" id="ARBA00022801"/>
    </source>
</evidence>
<evidence type="ECO:0000256" key="1">
    <source>
        <dbReference type="ARBA" id="ARBA00001668"/>
    </source>
</evidence>
<evidence type="ECO:0000256" key="12">
    <source>
        <dbReference type="ARBA" id="ARBA00023268"/>
    </source>
</evidence>
<evidence type="ECO:0000256" key="10">
    <source>
        <dbReference type="ARBA" id="ARBA00023204"/>
    </source>
</evidence>
<organism evidence="18 19">
    <name type="scientific">Modicisalibacter xianhensis</name>
    <dbReference type="NCBI Taxonomy" id="442341"/>
    <lineage>
        <taxon>Bacteria</taxon>
        <taxon>Pseudomonadati</taxon>
        <taxon>Pseudomonadota</taxon>
        <taxon>Gammaproteobacteria</taxon>
        <taxon>Oceanospirillales</taxon>
        <taxon>Halomonadaceae</taxon>
        <taxon>Modicisalibacter</taxon>
    </lineage>
</organism>
<dbReference type="SUPFAM" id="SSF46946">
    <property type="entry name" value="S13-like H2TH domain"/>
    <property type="match status" value="1"/>
</dbReference>
<sequence>MPELPEVETTRRGIAPHIVGQEITEVVVRERRLRTPVPDDLADSLVGRRVGELGRRAKYLLIPLQSPGQDERTLLWHLGMSGSLRIARVGDLPKKHDHVDVVVEDGSVLRYHDPRRFGFVDWLQGDLHSDTRLRRLGPEPLSPDFTAERLYSMSRGRRLAVKPFLMDNAVVVGVGNIYATEALYLAGIDPRRSAGRISHERYVRLAEAVREVLTAAITQGGTTLRDFVSGTGEPGYFAQRLNVYGRAGQACRRCGDELRLITLGQRASVYCAHCQT</sequence>
<dbReference type="EC" id="3.2.2.23" evidence="15"/>
<dbReference type="InterPro" id="IPR012319">
    <property type="entry name" value="FPG_cat"/>
</dbReference>
<dbReference type="SUPFAM" id="SSF81624">
    <property type="entry name" value="N-terminal domain of MutM-like DNA repair proteins"/>
    <property type="match status" value="1"/>
</dbReference>
<dbReference type="SUPFAM" id="SSF57716">
    <property type="entry name" value="Glucocorticoid receptor-like (DNA-binding domain)"/>
    <property type="match status" value="1"/>
</dbReference>
<dbReference type="EMBL" id="FOPY01000013">
    <property type="protein sequence ID" value="SFH96408.1"/>
    <property type="molecule type" value="Genomic_DNA"/>
</dbReference>
<dbReference type="RefSeq" id="WP_092848525.1">
    <property type="nucleotide sequence ID" value="NZ_FOPY01000013.1"/>
</dbReference>
<accession>A0A1I3EBW3</accession>
<dbReference type="STRING" id="442341.SAMN04487959_11376"/>
<evidence type="ECO:0000256" key="8">
    <source>
        <dbReference type="ARBA" id="ARBA00022833"/>
    </source>
</evidence>
<dbReference type="Pfam" id="PF06827">
    <property type="entry name" value="zf-FPG_IleRS"/>
    <property type="match status" value="1"/>
</dbReference>
<dbReference type="Proteomes" id="UP000199040">
    <property type="component" value="Unassembled WGS sequence"/>
</dbReference>
<evidence type="ECO:0000256" key="14">
    <source>
        <dbReference type="ARBA" id="ARBA00044632"/>
    </source>
</evidence>
<dbReference type="GO" id="GO:0006284">
    <property type="term" value="P:base-excision repair"/>
    <property type="evidence" value="ECO:0007669"/>
    <property type="project" value="InterPro"/>
</dbReference>
<dbReference type="InterPro" id="IPR015886">
    <property type="entry name" value="H2TH_FPG"/>
</dbReference>
<dbReference type="PROSITE" id="PS51068">
    <property type="entry name" value="FPG_CAT"/>
    <property type="match status" value="1"/>
</dbReference>
<evidence type="ECO:0000256" key="5">
    <source>
        <dbReference type="ARBA" id="ARBA00022763"/>
    </source>
</evidence>
<keyword evidence="6 15" id="KW-0863">Zinc-finger</keyword>
<comment type="subunit">
    <text evidence="3 15">Monomer.</text>
</comment>
<keyword evidence="9 15" id="KW-0238">DNA-binding</keyword>
<keyword evidence="12 15" id="KW-0511">Multifunctional enzyme</keyword>
<dbReference type="GO" id="GO:0003684">
    <property type="term" value="F:damaged DNA binding"/>
    <property type="evidence" value="ECO:0007669"/>
    <property type="project" value="InterPro"/>
</dbReference>
<dbReference type="NCBIfam" id="TIGR00577">
    <property type="entry name" value="fpg"/>
    <property type="match status" value="1"/>
</dbReference>
<keyword evidence="11 15" id="KW-0456">Lyase</keyword>
<comment type="function">
    <text evidence="15">Involved in base excision repair of DNA damaged by oxidation or by mutagenic agents. Acts as DNA glycosylase that recognizes and removes damaged bases. Has a preference for oxidized purines, such as 7,8-dihydro-8-oxoguanine (8-oxoG). Has AP (apurinic/apyrimidinic) lyase activity and introduces nicks in the DNA strand. Cleaves the DNA backbone by beta-delta elimination to generate a single-strand break at the site of the removed base with both 3'- and 5'-phosphates.</text>
</comment>
<dbReference type="GO" id="GO:0034039">
    <property type="term" value="F:8-oxo-7,8-dihydroguanine DNA N-glycosylase activity"/>
    <property type="evidence" value="ECO:0007669"/>
    <property type="project" value="TreeGrafter"/>
</dbReference>
<dbReference type="SMART" id="SM01232">
    <property type="entry name" value="H2TH"/>
    <property type="match status" value="1"/>
</dbReference>
<dbReference type="EC" id="4.2.99.18" evidence="15"/>
<dbReference type="GO" id="GO:0140078">
    <property type="term" value="F:class I DNA-(apurinic or apyrimidinic site) endonuclease activity"/>
    <property type="evidence" value="ECO:0007669"/>
    <property type="project" value="UniProtKB-EC"/>
</dbReference>
<dbReference type="PROSITE" id="PS01242">
    <property type="entry name" value="ZF_FPG_1"/>
    <property type="match status" value="1"/>
</dbReference>
<evidence type="ECO:0000256" key="2">
    <source>
        <dbReference type="ARBA" id="ARBA00009409"/>
    </source>
</evidence>
<dbReference type="NCBIfam" id="NF002211">
    <property type="entry name" value="PRK01103.1"/>
    <property type="match status" value="1"/>
</dbReference>
<keyword evidence="8 15" id="KW-0862">Zinc</keyword>
<comment type="cofactor">
    <cofactor evidence="15">
        <name>Zn(2+)</name>
        <dbReference type="ChEBI" id="CHEBI:29105"/>
    </cofactor>
    <text evidence="15">Binds 1 zinc ion per subunit.</text>
</comment>
<comment type="similarity">
    <text evidence="2 15">Belongs to the FPG family.</text>
</comment>
<dbReference type="FunFam" id="1.10.8.50:FF:000003">
    <property type="entry name" value="Formamidopyrimidine-DNA glycosylase"/>
    <property type="match status" value="1"/>
</dbReference>
<dbReference type="SMART" id="SM00898">
    <property type="entry name" value="Fapy_DNA_glyco"/>
    <property type="match status" value="1"/>
</dbReference>
<evidence type="ECO:0000256" key="9">
    <source>
        <dbReference type="ARBA" id="ARBA00023125"/>
    </source>
</evidence>
<gene>
    <name evidence="15" type="primary">mutM</name>
    <name evidence="15" type="synonym">fpg</name>
    <name evidence="18" type="ORF">SAMN04487959_11376</name>
</gene>
<feature type="active site" description="Schiff-base intermediate with DNA" evidence="15">
    <location>
        <position position="2"/>
    </location>
</feature>
<comment type="catalytic activity">
    <reaction evidence="1 15">
        <text>Hydrolysis of DNA containing ring-opened 7-methylguanine residues, releasing 2,6-diamino-4-hydroxy-5-(N-methyl)formamidopyrimidine.</text>
        <dbReference type="EC" id="3.2.2.23"/>
    </reaction>
</comment>
<evidence type="ECO:0000256" key="4">
    <source>
        <dbReference type="ARBA" id="ARBA00022723"/>
    </source>
</evidence>
<dbReference type="PANTHER" id="PTHR22993">
    <property type="entry name" value="FORMAMIDOPYRIMIDINE-DNA GLYCOSYLASE"/>
    <property type="match status" value="1"/>
</dbReference>
<evidence type="ECO:0000313" key="18">
    <source>
        <dbReference type="EMBL" id="SFH96408.1"/>
    </source>
</evidence>
<evidence type="ECO:0000256" key="15">
    <source>
        <dbReference type="HAMAP-Rule" id="MF_00103"/>
    </source>
</evidence>
<dbReference type="Pfam" id="PF01149">
    <property type="entry name" value="Fapy_DNA_glyco"/>
    <property type="match status" value="1"/>
</dbReference>
<keyword evidence="4 15" id="KW-0479">Metal-binding</keyword>
<feature type="active site" description="Proton donor" evidence="15">
    <location>
        <position position="3"/>
    </location>
</feature>
<dbReference type="GO" id="GO:0008270">
    <property type="term" value="F:zinc ion binding"/>
    <property type="evidence" value="ECO:0007669"/>
    <property type="project" value="UniProtKB-UniRule"/>
</dbReference>
<dbReference type="InterPro" id="IPR000214">
    <property type="entry name" value="Znf_DNA_glyclase/AP_lyase"/>
</dbReference>
<keyword evidence="10 15" id="KW-0234">DNA repair</keyword>
<dbReference type="InterPro" id="IPR010663">
    <property type="entry name" value="Znf_FPG/IleRS"/>
</dbReference>
<feature type="binding site" evidence="15">
    <location>
        <position position="96"/>
    </location>
    <ligand>
        <name>DNA</name>
        <dbReference type="ChEBI" id="CHEBI:16991"/>
    </ligand>
</feature>
<reference evidence="18 19" key="1">
    <citation type="submission" date="2016-10" db="EMBL/GenBank/DDBJ databases">
        <authorList>
            <person name="de Groot N.N."/>
        </authorList>
    </citation>
    <scope>NUCLEOTIDE SEQUENCE [LARGE SCALE GENOMIC DNA]</scope>
    <source>
        <strain evidence="18 19">CGMCC 1.6848</strain>
    </source>
</reference>
<evidence type="ECO:0000259" key="16">
    <source>
        <dbReference type="PROSITE" id="PS51066"/>
    </source>
</evidence>
<keyword evidence="13 15" id="KW-0326">Glycosidase</keyword>
<dbReference type="HAMAP" id="MF_00103">
    <property type="entry name" value="Fapy_DNA_glycosyl"/>
    <property type="match status" value="1"/>
</dbReference>
<evidence type="ECO:0000256" key="11">
    <source>
        <dbReference type="ARBA" id="ARBA00023239"/>
    </source>
</evidence>
<protein>
    <recommendedName>
        <fullName evidence="15">Formamidopyrimidine-DNA glycosylase</fullName>
        <shortName evidence="15">Fapy-DNA glycosylase</shortName>
        <ecNumber evidence="15">3.2.2.23</ecNumber>
    </recommendedName>
    <alternativeName>
        <fullName evidence="15">DNA-(apurinic or apyrimidinic site) lyase MutM</fullName>
        <shortName evidence="15">AP lyase MutM</shortName>
        <ecNumber evidence="15">4.2.99.18</ecNumber>
    </alternativeName>
</protein>
<keyword evidence="19" id="KW-1185">Reference proteome</keyword>
<dbReference type="Gene3D" id="1.10.8.50">
    <property type="match status" value="1"/>
</dbReference>